<dbReference type="RefSeq" id="WP_055156291.1">
    <property type="nucleotide sequence ID" value="NZ_BSCI01000018.1"/>
</dbReference>
<protein>
    <recommendedName>
        <fullName evidence="2">Phosphoesterase</fullName>
        <ecNumber evidence="2">3.1.4.-</ecNumber>
    </recommendedName>
</protein>
<dbReference type="Pfam" id="PF12850">
    <property type="entry name" value="Metallophos_2"/>
    <property type="match status" value="1"/>
</dbReference>
<evidence type="ECO:0000313" key="4">
    <source>
        <dbReference type="EMBL" id="CUM88653.1"/>
    </source>
</evidence>
<keyword evidence="4" id="KW-0378">Hydrolase</keyword>
<dbReference type="InterPro" id="IPR024654">
    <property type="entry name" value="Calcineurin-like_PHP_lpxH"/>
</dbReference>
<dbReference type="Proteomes" id="UP000095727">
    <property type="component" value="Unassembled WGS sequence"/>
</dbReference>
<evidence type="ECO:0000313" key="5">
    <source>
        <dbReference type="EMBL" id="GLG88117.1"/>
    </source>
</evidence>
<dbReference type="InterPro" id="IPR029052">
    <property type="entry name" value="Metallo-depent_PP-like"/>
</dbReference>
<dbReference type="GO" id="GO:0016787">
    <property type="term" value="F:hydrolase activity"/>
    <property type="evidence" value="ECO:0007669"/>
    <property type="project" value="UniProtKB-UniRule"/>
</dbReference>
<reference evidence="5" key="3">
    <citation type="submission" date="2022-11" db="EMBL/GenBank/DDBJ databases">
        <title>Draft genome sequence of Coprococcus comes strain 31264.</title>
        <authorList>
            <person name="Hisatomi A."/>
            <person name="Ohkuma M."/>
            <person name="Sakamoto M."/>
        </authorList>
    </citation>
    <scope>NUCLEOTIDE SEQUENCE</scope>
    <source>
        <strain evidence="5">JCM 31264</strain>
    </source>
</reference>
<gene>
    <name evidence="5" type="ORF">comes_26640</name>
    <name evidence="4" type="ORF">ERS852574_01340</name>
</gene>
<sequence length="160" mass="18198">MRVLIISDTHGRHTAFDRAIMEAGKIDYLVHLGDTEGGEDYIEAFCGCPAYILAGNNDFFSRNLREMEIYFGKKKAFMAHGHQYSVSLGVERILDEGRSRNADIVMFGHTHRPYLKKFGDITVLNPGSLAFPRQEGRKGSYIIMEMDRDGNAEFTIHYLD</sequence>
<reference evidence="5" key="2">
    <citation type="submission" date="2022-09" db="EMBL/GenBank/DDBJ databases">
        <title>Draft genome sequence of Coprococcus comes strain 31264.</title>
        <authorList>
            <person name="Atsushi H."/>
            <person name="Moriya O."/>
            <person name="Mitsuo S."/>
        </authorList>
    </citation>
    <scope>NUCLEOTIDE SEQUENCE</scope>
    <source>
        <strain evidence="5">JCM 31264</strain>
    </source>
</reference>
<proteinExistence type="inferred from homology"/>
<comment type="cofactor">
    <cofactor evidence="2">
        <name>a divalent metal cation</name>
        <dbReference type="ChEBI" id="CHEBI:60240"/>
    </cofactor>
</comment>
<organism evidence="4 6">
    <name type="scientific">Coprococcus comes</name>
    <dbReference type="NCBI Taxonomy" id="410072"/>
    <lineage>
        <taxon>Bacteria</taxon>
        <taxon>Bacillati</taxon>
        <taxon>Bacillota</taxon>
        <taxon>Clostridia</taxon>
        <taxon>Lachnospirales</taxon>
        <taxon>Lachnospiraceae</taxon>
        <taxon>Coprococcus</taxon>
    </lineage>
</organism>
<dbReference type="AlphaFoldDB" id="A0A173SE98"/>
<dbReference type="InterPro" id="IPR000979">
    <property type="entry name" value="Phosphodiesterase_MJ0936/Vps29"/>
</dbReference>
<evidence type="ECO:0000313" key="6">
    <source>
        <dbReference type="Proteomes" id="UP000095727"/>
    </source>
</evidence>
<dbReference type="PANTHER" id="PTHR11124">
    <property type="entry name" value="VACUOLAR SORTING PROTEIN VPS29"/>
    <property type="match status" value="1"/>
</dbReference>
<dbReference type="GO" id="GO:0046872">
    <property type="term" value="F:metal ion binding"/>
    <property type="evidence" value="ECO:0007669"/>
    <property type="project" value="UniProtKB-KW"/>
</dbReference>
<feature type="domain" description="Calcineurin-like phosphoesterase" evidence="3">
    <location>
        <begin position="1"/>
        <end position="148"/>
    </location>
</feature>
<evidence type="ECO:0000256" key="1">
    <source>
        <dbReference type="ARBA" id="ARBA00008950"/>
    </source>
</evidence>
<comment type="similarity">
    <text evidence="1 2">Belongs to the metallophosphoesterase superfamily. YfcE family.</text>
</comment>
<evidence type="ECO:0000259" key="3">
    <source>
        <dbReference type="Pfam" id="PF12850"/>
    </source>
</evidence>
<accession>A0A173SE98</accession>
<dbReference type="Gene3D" id="3.60.21.10">
    <property type="match status" value="1"/>
</dbReference>
<dbReference type="Proteomes" id="UP001145109">
    <property type="component" value="Unassembled WGS sequence"/>
</dbReference>
<dbReference type="EMBL" id="BSCI01000018">
    <property type="protein sequence ID" value="GLG88117.1"/>
    <property type="molecule type" value="Genomic_DNA"/>
</dbReference>
<reference evidence="4 6" key="1">
    <citation type="submission" date="2015-09" db="EMBL/GenBank/DDBJ databases">
        <authorList>
            <consortium name="Pathogen Informatics"/>
        </authorList>
    </citation>
    <scope>NUCLEOTIDE SEQUENCE [LARGE SCALE GENOMIC DNA]</scope>
    <source>
        <strain evidence="4 6">2789STDY5834962</strain>
    </source>
</reference>
<keyword evidence="2" id="KW-0479">Metal-binding</keyword>
<name>A0A173SE98_9FIRM</name>
<dbReference type="NCBIfam" id="TIGR00040">
    <property type="entry name" value="yfcE"/>
    <property type="match status" value="1"/>
</dbReference>
<dbReference type="EMBL" id="CYXR01000008">
    <property type="protein sequence ID" value="CUM88653.1"/>
    <property type="molecule type" value="Genomic_DNA"/>
</dbReference>
<evidence type="ECO:0000256" key="2">
    <source>
        <dbReference type="RuleBase" id="RU362039"/>
    </source>
</evidence>
<dbReference type="SUPFAM" id="SSF56300">
    <property type="entry name" value="Metallo-dependent phosphatases"/>
    <property type="match status" value="1"/>
</dbReference>
<dbReference type="OrthoDB" id="9800565at2"/>
<dbReference type="EC" id="3.1.4.-" evidence="2"/>